<dbReference type="RefSeq" id="WP_211312368.1">
    <property type="nucleotide sequence ID" value="NZ_BAAABL010000041.1"/>
</dbReference>
<dbReference type="Proteomes" id="UP001500837">
    <property type="component" value="Unassembled WGS sequence"/>
</dbReference>
<keyword evidence="1" id="KW-0472">Membrane</keyword>
<keyword evidence="3" id="KW-1185">Reference proteome</keyword>
<sequence length="80" mass="8458">MPSETYDETYRASRDALRDTVLDVVATLFALLVALAALFVLSYGIASPGSAGYLLAALAGLAFVACVGGVLRLWCVWPFS</sequence>
<keyword evidence="1" id="KW-1133">Transmembrane helix</keyword>
<evidence type="ECO:0000313" key="2">
    <source>
        <dbReference type="EMBL" id="GAA0298562.1"/>
    </source>
</evidence>
<feature type="transmembrane region" description="Helical" evidence="1">
    <location>
        <begin position="21"/>
        <end position="45"/>
    </location>
</feature>
<organism evidence="2 3">
    <name type="scientific">Halarchaeum salinum</name>
    <dbReference type="NCBI Taxonomy" id="489912"/>
    <lineage>
        <taxon>Archaea</taxon>
        <taxon>Methanobacteriati</taxon>
        <taxon>Methanobacteriota</taxon>
        <taxon>Stenosarchaea group</taxon>
        <taxon>Halobacteria</taxon>
        <taxon>Halobacteriales</taxon>
        <taxon>Halobacteriaceae</taxon>
    </lineage>
</organism>
<keyword evidence="1" id="KW-0812">Transmembrane</keyword>
<evidence type="ECO:0000313" key="3">
    <source>
        <dbReference type="Proteomes" id="UP001500837"/>
    </source>
</evidence>
<dbReference type="EMBL" id="BAAABL010000041">
    <property type="protein sequence ID" value="GAA0298562.1"/>
    <property type="molecule type" value="Genomic_DNA"/>
</dbReference>
<reference evidence="2 3" key="1">
    <citation type="journal article" date="2019" name="Int. J. Syst. Evol. Microbiol.">
        <title>The Global Catalogue of Microorganisms (GCM) 10K type strain sequencing project: providing services to taxonomists for standard genome sequencing and annotation.</title>
        <authorList>
            <consortium name="The Broad Institute Genomics Platform"/>
            <consortium name="The Broad Institute Genome Sequencing Center for Infectious Disease"/>
            <person name="Wu L."/>
            <person name="Ma J."/>
        </authorList>
    </citation>
    <scope>NUCLEOTIDE SEQUENCE [LARGE SCALE GENOMIC DNA]</scope>
    <source>
        <strain evidence="2 3">JCM 16330</strain>
    </source>
</reference>
<accession>A0AAV3S762</accession>
<feature type="transmembrane region" description="Helical" evidence="1">
    <location>
        <begin position="51"/>
        <end position="74"/>
    </location>
</feature>
<comment type="caution">
    <text evidence="2">The sequence shown here is derived from an EMBL/GenBank/DDBJ whole genome shotgun (WGS) entry which is preliminary data.</text>
</comment>
<evidence type="ECO:0000256" key="1">
    <source>
        <dbReference type="SAM" id="Phobius"/>
    </source>
</evidence>
<gene>
    <name evidence="2" type="ORF">GCM10009066_10970</name>
</gene>
<name>A0AAV3S762_9EURY</name>
<proteinExistence type="predicted"/>
<dbReference type="AlphaFoldDB" id="A0AAV3S762"/>
<protein>
    <submittedName>
        <fullName evidence="2">Uncharacterized protein</fullName>
    </submittedName>
</protein>